<dbReference type="AlphaFoldDB" id="A0A0F9R007"/>
<evidence type="ECO:0000313" key="1">
    <source>
        <dbReference type="EMBL" id="KKN18706.1"/>
    </source>
</evidence>
<name>A0A0F9R007_9ZZZZ</name>
<organism evidence="1">
    <name type="scientific">marine sediment metagenome</name>
    <dbReference type="NCBI Taxonomy" id="412755"/>
    <lineage>
        <taxon>unclassified sequences</taxon>
        <taxon>metagenomes</taxon>
        <taxon>ecological metagenomes</taxon>
    </lineage>
</organism>
<sequence>MCEQVHPRASCPGNAGYLLEAWPEKHMLTAYCQWCHKMAGVAGEVLRGNKALVAPTVVIRPLCVWMDRHAGNPDGTARSVLAVTVGSMQAWADNLMLGNVVVQQAFVAASSSEQFYLLHQSPSVLMDYEAKRMVVLTSPLWS</sequence>
<gene>
    <name evidence="1" type="ORF">LCGC14_0953220</name>
</gene>
<proteinExistence type="predicted"/>
<comment type="caution">
    <text evidence="1">The sequence shown here is derived from an EMBL/GenBank/DDBJ whole genome shotgun (WGS) entry which is preliminary data.</text>
</comment>
<reference evidence="1" key="1">
    <citation type="journal article" date="2015" name="Nature">
        <title>Complex archaea that bridge the gap between prokaryotes and eukaryotes.</title>
        <authorList>
            <person name="Spang A."/>
            <person name="Saw J.H."/>
            <person name="Jorgensen S.L."/>
            <person name="Zaremba-Niedzwiedzka K."/>
            <person name="Martijn J."/>
            <person name="Lind A.E."/>
            <person name="van Eijk R."/>
            <person name="Schleper C."/>
            <person name="Guy L."/>
            <person name="Ettema T.J."/>
        </authorList>
    </citation>
    <scope>NUCLEOTIDE SEQUENCE</scope>
</reference>
<protein>
    <submittedName>
        <fullName evidence="1">Uncharacterized protein</fullName>
    </submittedName>
</protein>
<accession>A0A0F9R007</accession>
<dbReference type="EMBL" id="LAZR01003403">
    <property type="protein sequence ID" value="KKN18706.1"/>
    <property type="molecule type" value="Genomic_DNA"/>
</dbReference>